<evidence type="ECO:0000256" key="1">
    <source>
        <dbReference type="ARBA" id="ARBA00001947"/>
    </source>
</evidence>
<keyword evidence="8" id="KW-0456">Lyase</keyword>
<keyword evidence="7" id="KW-0862">Zinc</keyword>
<dbReference type="Pfam" id="PF01242">
    <property type="entry name" value="PTPS"/>
    <property type="match status" value="1"/>
</dbReference>
<dbReference type="Proteomes" id="UP000505077">
    <property type="component" value="Unassembled WGS sequence"/>
</dbReference>
<sequence>MATRLWQLTVCDEFAAAHALRHYKGKCERLHGHNFSVELTVEGRRLTPETELLMDFTTLKAILANVLRDLDHTTLNDVPPFDTINPSSENLAHHIWQGVVARLVAHADPQAALVRPVSVSVSEKYSQRAVYREIDEP</sequence>
<dbReference type="UniPathway" id="UPA00391"/>
<comment type="similarity">
    <text evidence="3">Belongs to the PTPS family. QueD subfamily.</text>
</comment>
<evidence type="ECO:0000256" key="7">
    <source>
        <dbReference type="ARBA" id="ARBA00022833"/>
    </source>
</evidence>
<proteinExistence type="inferred from homology"/>
<evidence type="ECO:0000256" key="3">
    <source>
        <dbReference type="ARBA" id="ARBA00008900"/>
    </source>
</evidence>
<dbReference type="EMBL" id="BLLL01000003">
    <property type="protein sequence ID" value="GFH62547.1"/>
    <property type="molecule type" value="Genomic_DNA"/>
</dbReference>
<evidence type="ECO:0000313" key="11">
    <source>
        <dbReference type="EMBL" id="GFH62547.1"/>
    </source>
</evidence>
<comment type="catalytic activity">
    <reaction evidence="10">
        <text>7,8-dihydroneopterin 3'-triphosphate + H2O = 6-carboxy-5,6,7,8-tetrahydropterin + triphosphate + acetaldehyde + 2 H(+)</text>
        <dbReference type="Rhea" id="RHEA:27966"/>
        <dbReference type="ChEBI" id="CHEBI:15343"/>
        <dbReference type="ChEBI" id="CHEBI:15377"/>
        <dbReference type="ChEBI" id="CHEBI:15378"/>
        <dbReference type="ChEBI" id="CHEBI:18036"/>
        <dbReference type="ChEBI" id="CHEBI:58462"/>
        <dbReference type="ChEBI" id="CHEBI:61032"/>
        <dbReference type="EC" id="4.1.2.50"/>
    </reaction>
</comment>
<dbReference type="NCBIfam" id="TIGR03367">
    <property type="entry name" value="queuosine_QueD"/>
    <property type="match status" value="1"/>
</dbReference>
<evidence type="ECO:0000256" key="8">
    <source>
        <dbReference type="ARBA" id="ARBA00023239"/>
    </source>
</evidence>
<dbReference type="AlphaFoldDB" id="A0A6L2R4U0"/>
<evidence type="ECO:0000256" key="4">
    <source>
        <dbReference type="ARBA" id="ARBA00012982"/>
    </source>
</evidence>
<evidence type="ECO:0000256" key="9">
    <source>
        <dbReference type="ARBA" id="ARBA00031449"/>
    </source>
</evidence>
<organism evidence="11 12">
    <name type="scientific">Candidatus Desulfovibrio kirbyi</name>
    <dbReference type="NCBI Taxonomy" id="2696086"/>
    <lineage>
        <taxon>Bacteria</taxon>
        <taxon>Pseudomonadati</taxon>
        <taxon>Thermodesulfobacteriota</taxon>
        <taxon>Desulfovibrionia</taxon>
        <taxon>Desulfovibrionales</taxon>
        <taxon>Desulfovibrionaceae</taxon>
        <taxon>Desulfovibrio</taxon>
    </lineage>
</organism>
<dbReference type="SUPFAM" id="SSF55620">
    <property type="entry name" value="Tetrahydrobiopterin biosynthesis enzymes-like"/>
    <property type="match status" value="1"/>
</dbReference>
<dbReference type="InterPro" id="IPR007115">
    <property type="entry name" value="6-PTP_synth/QueD"/>
</dbReference>
<keyword evidence="6" id="KW-0479">Metal-binding</keyword>
<evidence type="ECO:0000256" key="2">
    <source>
        <dbReference type="ARBA" id="ARBA00005061"/>
    </source>
</evidence>
<gene>
    <name evidence="11" type="primary">queD</name>
    <name evidence="11" type="ORF">ZNDK_0318</name>
</gene>
<dbReference type="EC" id="4.1.2.50" evidence="4"/>
<reference evidence="11 12" key="1">
    <citation type="journal article" date="2020" name="ISME J.">
        <title>Parallel Reductive Genome Evolution in Desulfovibrio Ectosymbionts Independently Acquired by Trichonympha Protists in the Termite Gut.</title>
        <authorList>
            <person name="Takeuchi M."/>
            <person name="Kuwahara H."/>
            <person name="Murakami T."/>
            <person name="Takahashi K."/>
            <person name="Kajitani R."/>
            <person name="Toyoda A."/>
            <person name="Itoh T."/>
            <person name="Ohkuma M."/>
            <person name="Hongoh Y."/>
        </authorList>
    </citation>
    <scope>NUCLEOTIDE SEQUENCE [LARGE SCALE GENOMIC DNA]</scope>
    <source>
        <strain evidence="11">ZnDsv-02</strain>
    </source>
</reference>
<comment type="cofactor">
    <cofactor evidence="1">
        <name>Zn(2+)</name>
        <dbReference type="ChEBI" id="CHEBI:29105"/>
    </cofactor>
</comment>
<accession>A0A6L2R4U0</accession>
<dbReference type="PANTHER" id="PTHR12589">
    <property type="entry name" value="PYRUVOYL TETRAHYDROBIOPTERIN SYNTHASE"/>
    <property type="match status" value="1"/>
</dbReference>
<comment type="caution">
    <text evidence="11">The sequence shown here is derived from an EMBL/GenBank/DDBJ whole genome shotgun (WGS) entry which is preliminary data.</text>
</comment>
<evidence type="ECO:0000256" key="5">
    <source>
        <dbReference type="ARBA" id="ARBA00018141"/>
    </source>
</evidence>
<evidence type="ECO:0000256" key="10">
    <source>
        <dbReference type="ARBA" id="ARBA00048807"/>
    </source>
</evidence>
<dbReference type="Gene3D" id="3.30.479.10">
    <property type="entry name" value="6-pyruvoyl tetrahydropterin synthase/QueD"/>
    <property type="match status" value="1"/>
</dbReference>
<comment type="pathway">
    <text evidence="2">Purine metabolism; 7-cyano-7-deazaguanine biosynthesis.</text>
</comment>
<evidence type="ECO:0000313" key="12">
    <source>
        <dbReference type="Proteomes" id="UP000505077"/>
    </source>
</evidence>
<dbReference type="PANTHER" id="PTHR12589:SF7">
    <property type="entry name" value="6-PYRUVOYL TETRAHYDROBIOPTERIN SYNTHASE"/>
    <property type="match status" value="1"/>
</dbReference>
<name>A0A6L2R4U0_9BACT</name>
<protein>
    <recommendedName>
        <fullName evidence="5">6-carboxy-5,6,7,8-tetrahydropterin synthase</fullName>
        <ecNumber evidence="4">4.1.2.50</ecNumber>
    </recommendedName>
    <alternativeName>
        <fullName evidence="9">Queuosine biosynthesis protein QueD</fullName>
    </alternativeName>
</protein>
<dbReference type="GO" id="GO:0046872">
    <property type="term" value="F:metal ion binding"/>
    <property type="evidence" value="ECO:0007669"/>
    <property type="project" value="UniProtKB-KW"/>
</dbReference>
<dbReference type="InterPro" id="IPR038418">
    <property type="entry name" value="6-PTP_synth/QueD_sf"/>
</dbReference>
<dbReference type="GO" id="GO:0070497">
    <property type="term" value="F:6-carboxytetrahydropterin synthase activity"/>
    <property type="evidence" value="ECO:0007669"/>
    <property type="project" value="UniProtKB-EC"/>
</dbReference>
<evidence type="ECO:0000256" key="6">
    <source>
        <dbReference type="ARBA" id="ARBA00022723"/>
    </source>
</evidence>